<organism evidence="7 8">
    <name type="scientific">Aliikangiella marina</name>
    <dbReference type="NCBI Taxonomy" id="1712262"/>
    <lineage>
        <taxon>Bacteria</taxon>
        <taxon>Pseudomonadati</taxon>
        <taxon>Pseudomonadota</taxon>
        <taxon>Gammaproteobacteria</taxon>
        <taxon>Oceanospirillales</taxon>
        <taxon>Pleioneaceae</taxon>
        <taxon>Aliikangiella</taxon>
    </lineage>
</organism>
<keyword evidence="7" id="KW-0645">Protease</keyword>
<dbReference type="GO" id="GO:0006508">
    <property type="term" value="P:proteolysis"/>
    <property type="evidence" value="ECO:0007669"/>
    <property type="project" value="UniProtKB-KW"/>
</dbReference>
<feature type="transmembrane region" description="Helical" evidence="5">
    <location>
        <begin position="53"/>
        <end position="76"/>
    </location>
</feature>
<keyword evidence="4 5" id="KW-0472">Membrane</keyword>
<feature type="transmembrane region" description="Helical" evidence="5">
    <location>
        <begin position="12"/>
        <end position="33"/>
    </location>
</feature>
<evidence type="ECO:0000256" key="2">
    <source>
        <dbReference type="ARBA" id="ARBA00022692"/>
    </source>
</evidence>
<feature type="transmembrane region" description="Helical" evidence="5">
    <location>
        <begin position="133"/>
        <end position="151"/>
    </location>
</feature>
<dbReference type="RefSeq" id="WP_142944180.1">
    <property type="nucleotide sequence ID" value="NZ_VIKR01000007.1"/>
</dbReference>
<reference evidence="7 8" key="1">
    <citation type="submission" date="2019-06" db="EMBL/GenBank/DDBJ databases">
        <title>Draft genome of Aliikangiella marina GYP-15.</title>
        <authorList>
            <person name="Wang G."/>
        </authorList>
    </citation>
    <scope>NUCLEOTIDE SEQUENCE [LARGE SCALE GENOMIC DNA]</scope>
    <source>
        <strain evidence="7 8">GYP-15</strain>
    </source>
</reference>
<evidence type="ECO:0000259" key="6">
    <source>
        <dbReference type="Pfam" id="PF01694"/>
    </source>
</evidence>
<evidence type="ECO:0000313" key="7">
    <source>
        <dbReference type="EMBL" id="TQV70963.1"/>
    </source>
</evidence>
<keyword evidence="8" id="KW-1185">Reference proteome</keyword>
<name>A0A545T173_9GAMM</name>
<dbReference type="OrthoDB" id="465874at2"/>
<dbReference type="GO" id="GO:0004252">
    <property type="term" value="F:serine-type endopeptidase activity"/>
    <property type="evidence" value="ECO:0007669"/>
    <property type="project" value="InterPro"/>
</dbReference>
<sequence length="192" mass="21440">MDTKTIKDYQYLLFFVAIIWLIEFINIYLGHSLNQYGLVPRNFDRLYGVVTMHFLHSGMTHLIANTLPLLVLGFLVSATHKGLPVTGTIAIITGCLVWAAARNGQHVGASGLVMGYFGFLVSSAFFEGSFKNILLMLLTVFLYGGLIFTLIDFRQYISFEGHIFGFISGIASAKIWQKKIKTSSYGHRNSNT</sequence>
<feature type="domain" description="Peptidase S54 rhomboid" evidence="6">
    <location>
        <begin position="45"/>
        <end position="175"/>
    </location>
</feature>
<accession>A0A545T173</accession>
<feature type="transmembrane region" description="Helical" evidence="5">
    <location>
        <begin position="107"/>
        <end position="126"/>
    </location>
</feature>
<comment type="subcellular location">
    <subcellularLocation>
        <location evidence="1">Membrane</location>
        <topology evidence="1">Multi-pass membrane protein</topology>
    </subcellularLocation>
</comment>
<keyword evidence="7" id="KW-0378">Hydrolase</keyword>
<dbReference type="InterPro" id="IPR022764">
    <property type="entry name" value="Peptidase_S54_rhomboid_dom"/>
</dbReference>
<dbReference type="Proteomes" id="UP000317839">
    <property type="component" value="Unassembled WGS sequence"/>
</dbReference>
<dbReference type="InterPro" id="IPR035952">
    <property type="entry name" value="Rhomboid-like_sf"/>
</dbReference>
<keyword evidence="2 5" id="KW-0812">Transmembrane</keyword>
<gene>
    <name evidence="7" type="ORF">FLL45_21795</name>
</gene>
<proteinExistence type="predicted"/>
<dbReference type="Pfam" id="PF01694">
    <property type="entry name" value="Rhomboid"/>
    <property type="match status" value="1"/>
</dbReference>
<evidence type="ECO:0000256" key="4">
    <source>
        <dbReference type="ARBA" id="ARBA00023136"/>
    </source>
</evidence>
<evidence type="ECO:0000313" key="8">
    <source>
        <dbReference type="Proteomes" id="UP000317839"/>
    </source>
</evidence>
<dbReference type="SUPFAM" id="SSF144091">
    <property type="entry name" value="Rhomboid-like"/>
    <property type="match status" value="1"/>
</dbReference>
<dbReference type="Gene3D" id="1.20.1540.10">
    <property type="entry name" value="Rhomboid-like"/>
    <property type="match status" value="1"/>
</dbReference>
<dbReference type="GO" id="GO:0016020">
    <property type="term" value="C:membrane"/>
    <property type="evidence" value="ECO:0007669"/>
    <property type="project" value="UniProtKB-SubCell"/>
</dbReference>
<evidence type="ECO:0000256" key="5">
    <source>
        <dbReference type="SAM" id="Phobius"/>
    </source>
</evidence>
<protein>
    <submittedName>
        <fullName evidence="7">Rhomboid family intramembrane serine protease</fullName>
    </submittedName>
</protein>
<evidence type="ECO:0000256" key="3">
    <source>
        <dbReference type="ARBA" id="ARBA00022989"/>
    </source>
</evidence>
<keyword evidence="3 5" id="KW-1133">Transmembrane helix</keyword>
<dbReference type="AlphaFoldDB" id="A0A545T173"/>
<feature type="transmembrane region" description="Helical" evidence="5">
    <location>
        <begin position="83"/>
        <end position="101"/>
    </location>
</feature>
<dbReference type="EMBL" id="VIKR01000007">
    <property type="protein sequence ID" value="TQV70963.1"/>
    <property type="molecule type" value="Genomic_DNA"/>
</dbReference>
<evidence type="ECO:0000256" key="1">
    <source>
        <dbReference type="ARBA" id="ARBA00004141"/>
    </source>
</evidence>
<comment type="caution">
    <text evidence="7">The sequence shown here is derived from an EMBL/GenBank/DDBJ whole genome shotgun (WGS) entry which is preliminary data.</text>
</comment>
<feature type="transmembrane region" description="Helical" evidence="5">
    <location>
        <begin position="157"/>
        <end position="176"/>
    </location>
</feature>